<keyword evidence="3" id="KW-1185">Reference proteome</keyword>
<dbReference type="Proteomes" id="UP000800035">
    <property type="component" value="Unassembled WGS sequence"/>
</dbReference>
<gene>
    <name evidence="2" type="ORF">CC80DRAFT_299826</name>
    <name evidence="1" type="ORF">CC80DRAFT_315331</name>
</gene>
<proteinExistence type="predicted"/>
<dbReference type="EMBL" id="ML977057">
    <property type="protein sequence ID" value="KAF1948492.1"/>
    <property type="molecule type" value="Genomic_DNA"/>
</dbReference>
<reference evidence="2" key="1">
    <citation type="journal article" date="2020" name="Stud. Mycol.">
        <title>101 Dothideomycetes genomes: a test case for predicting lifestyles and emergence of pathogens.</title>
        <authorList>
            <person name="Haridas S."/>
            <person name="Albert R."/>
            <person name="Binder M."/>
            <person name="Bloem J."/>
            <person name="Labutti K."/>
            <person name="Salamov A."/>
            <person name="Andreopoulos B."/>
            <person name="Baker S."/>
            <person name="Barry K."/>
            <person name="Bills G."/>
            <person name="Bluhm B."/>
            <person name="Cannon C."/>
            <person name="Castanera R."/>
            <person name="Culley D."/>
            <person name="Daum C."/>
            <person name="Ezra D."/>
            <person name="Gonzalez J."/>
            <person name="Henrissat B."/>
            <person name="Kuo A."/>
            <person name="Liang C."/>
            <person name="Lipzen A."/>
            <person name="Lutzoni F."/>
            <person name="Magnuson J."/>
            <person name="Mondo S."/>
            <person name="Nolan M."/>
            <person name="Ohm R."/>
            <person name="Pangilinan J."/>
            <person name="Park H.-J."/>
            <person name="Ramirez L."/>
            <person name="Alfaro M."/>
            <person name="Sun H."/>
            <person name="Tritt A."/>
            <person name="Yoshinaga Y."/>
            <person name="Zwiers L.-H."/>
            <person name="Turgeon B."/>
            <person name="Goodwin S."/>
            <person name="Spatafora J."/>
            <person name="Crous P."/>
            <person name="Grigoriev I."/>
        </authorList>
    </citation>
    <scope>NUCLEOTIDE SEQUENCE</scope>
    <source>
        <strain evidence="2">CBS 675.92</strain>
    </source>
</reference>
<dbReference type="EMBL" id="ML977053">
    <property type="protein sequence ID" value="KAF1948592.1"/>
    <property type="molecule type" value="Genomic_DNA"/>
</dbReference>
<protein>
    <submittedName>
        <fullName evidence="2">Uncharacterized protein</fullName>
    </submittedName>
</protein>
<evidence type="ECO:0000313" key="1">
    <source>
        <dbReference type="EMBL" id="KAF1948492.1"/>
    </source>
</evidence>
<name>A0A6A5TA68_9PLEO</name>
<sequence>MGGVYSTRRPLRYEKGHSMHGKRFQPKIGAWEISRSGIRSFAEWMGGWTALQDTPTGPSTALVNTQHSVNKYT</sequence>
<organism evidence="2 3">
    <name type="scientific">Byssothecium circinans</name>
    <dbReference type="NCBI Taxonomy" id="147558"/>
    <lineage>
        <taxon>Eukaryota</taxon>
        <taxon>Fungi</taxon>
        <taxon>Dikarya</taxon>
        <taxon>Ascomycota</taxon>
        <taxon>Pezizomycotina</taxon>
        <taxon>Dothideomycetes</taxon>
        <taxon>Pleosporomycetidae</taxon>
        <taxon>Pleosporales</taxon>
        <taxon>Massarineae</taxon>
        <taxon>Massarinaceae</taxon>
        <taxon>Byssothecium</taxon>
    </lineage>
</organism>
<accession>A0A6A5TA68</accession>
<evidence type="ECO:0000313" key="3">
    <source>
        <dbReference type="Proteomes" id="UP000800035"/>
    </source>
</evidence>
<evidence type="ECO:0000313" key="2">
    <source>
        <dbReference type="EMBL" id="KAF1948592.1"/>
    </source>
</evidence>
<dbReference type="AlphaFoldDB" id="A0A6A5TA68"/>